<keyword evidence="1" id="KW-0812">Transmembrane</keyword>
<dbReference type="AlphaFoldDB" id="A0AAX6GLI3"/>
<reference evidence="2" key="2">
    <citation type="submission" date="2023-04" db="EMBL/GenBank/DDBJ databases">
        <authorList>
            <person name="Bruccoleri R.E."/>
            <person name="Oakeley E.J."/>
            <person name="Faust A.-M."/>
            <person name="Dessus-Babus S."/>
            <person name="Altorfer M."/>
            <person name="Burckhardt D."/>
            <person name="Oertli M."/>
            <person name="Naumann U."/>
            <person name="Petersen F."/>
            <person name="Wong J."/>
        </authorList>
    </citation>
    <scope>NUCLEOTIDE SEQUENCE</scope>
    <source>
        <strain evidence="2">GSM-AAB239-AS_SAM_17_03QT</strain>
        <tissue evidence="2">Leaf</tissue>
    </source>
</reference>
<dbReference type="EMBL" id="JANAVB010018600">
    <property type="protein sequence ID" value="KAJ6829413.1"/>
    <property type="molecule type" value="Genomic_DNA"/>
</dbReference>
<comment type="caution">
    <text evidence="2">The sequence shown here is derived from an EMBL/GenBank/DDBJ whole genome shotgun (WGS) entry which is preliminary data.</text>
</comment>
<keyword evidence="1" id="KW-1133">Transmembrane helix</keyword>
<name>A0AAX6GLI3_IRIPA</name>
<proteinExistence type="predicted"/>
<organism evidence="2 3">
    <name type="scientific">Iris pallida</name>
    <name type="common">Sweet iris</name>
    <dbReference type="NCBI Taxonomy" id="29817"/>
    <lineage>
        <taxon>Eukaryota</taxon>
        <taxon>Viridiplantae</taxon>
        <taxon>Streptophyta</taxon>
        <taxon>Embryophyta</taxon>
        <taxon>Tracheophyta</taxon>
        <taxon>Spermatophyta</taxon>
        <taxon>Magnoliopsida</taxon>
        <taxon>Liliopsida</taxon>
        <taxon>Asparagales</taxon>
        <taxon>Iridaceae</taxon>
        <taxon>Iridoideae</taxon>
        <taxon>Irideae</taxon>
        <taxon>Iris</taxon>
    </lineage>
</organism>
<evidence type="ECO:0000313" key="2">
    <source>
        <dbReference type="EMBL" id="KAJ6829413.1"/>
    </source>
</evidence>
<keyword evidence="3" id="KW-1185">Reference proteome</keyword>
<evidence type="ECO:0000313" key="3">
    <source>
        <dbReference type="Proteomes" id="UP001140949"/>
    </source>
</evidence>
<feature type="transmembrane region" description="Helical" evidence="1">
    <location>
        <begin position="61"/>
        <end position="82"/>
    </location>
</feature>
<protein>
    <submittedName>
        <fullName evidence="2">Uncharacterized protein</fullName>
    </submittedName>
</protein>
<reference evidence="2" key="1">
    <citation type="journal article" date="2023" name="GigaByte">
        <title>Genome assembly of the bearded iris, Iris pallida Lam.</title>
        <authorList>
            <person name="Bruccoleri R.E."/>
            <person name="Oakeley E.J."/>
            <person name="Faust A.M.E."/>
            <person name="Altorfer M."/>
            <person name="Dessus-Babus S."/>
            <person name="Burckhardt D."/>
            <person name="Oertli M."/>
            <person name="Naumann U."/>
            <person name="Petersen F."/>
            <person name="Wong J."/>
        </authorList>
    </citation>
    <scope>NUCLEOTIDE SEQUENCE</scope>
    <source>
        <strain evidence="2">GSM-AAB239-AS_SAM_17_03QT</strain>
    </source>
</reference>
<accession>A0AAX6GLI3</accession>
<keyword evidence="1" id="KW-0472">Membrane</keyword>
<evidence type="ECO:0000256" key="1">
    <source>
        <dbReference type="SAM" id="Phobius"/>
    </source>
</evidence>
<dbReference type="Proteomes" id="UP001140949">
    <property type="component" value="Unassembled WGS sequence"/>
</dbReference>
<gene>
    <name evidence="2" type="ORF">M6B38_357880</name>
</gene>
<sequence length="84" mass="9452">MTIPNRRNLSDFVGYKCGGKDGGNSSGGRNTRLDIDEVEAETQDVQSFGAYTVTPRSRNTYLLHVLLFCIDLVFIMHLIHVITY</sequence>